<evidence type="ECO:0000313" key="5">
    <source>
        <dbReference type="Proteomes" id="UP000274131"/>
    </source>
</evidence>
<keyword evidence="2" id="KW-0732">Signal</keyword>
<dbReference type="EMBL" id="UXUI01010291">
    <property type="protein sequence ID" value="VDD95026.1"/>
    <property type="molecule type" value="Genomic_DNA"/>
</dbReference>
<dbReference type="Proteomes" id="UP000274131">
    <property type="component" value="Unassembled WGS sequence"/>
</dbReference>
<dbReference type="Gene3D" id="3.10.100.10">
    <property type="entry name" value="Mannose-Binding Protein A, subunit A"/>
    <property type="match status" value="1"/>
</dbReference>
<dbReference type="InterPro" id="IPR016186">
    <property type="entry name" value="C-type_lectin-like/link_sf"/>
</dbReference>
<dbReference type="PANTHER" id="PTHR22991:SF40">
    <property type="entry name" value="PROTEIN CBG13490"/>
    <property type="match status" value="1"/>
</dbReference>
<dbReference type="PANTHER" id="PTHR22991">
    <property type="entry name" value="PROTEIN CBG13490"/>
    <property type="match status" value="1"/>
</dbReference>
<name>A0A0N4VHY1_ENTVE</name>
<reference evidence="6" key="1">
    <citation type="submission" date="2017-02" db="UniProtKB">
        <authorList>
            <consortium name="WormBaseParasite"/>
        </authorList>
    </citation>
    <scope>IDENTIFICATION</scope>
</reference>
<dbReference type="AlphaFoldDB" id="A0A0N4VHY1"/>
<evidence type="ECO:0000256" key="1">
    <source>
        <dbReference type="ARBA" id="ARBA00023157"/>
    </source>
</evidence>
<proteinExistence type="predicted"/>
<dbReference type="InterPro" id="IPR016187">
    <property type="entry name" value="CTDL_fold"/>
</dbReference>
<evidence type="ECO:0000313" key="4">
    <source>
        <dbReference type="EMBL" id="VDD95026.1"/>
    </source>
</evidence>
<reference evidence="4 5" key="2">
    <citation type="submission" date="2018-10" db="EMBL/GenBank/DDBJ databases">
        <authorList>
            <consortium name="Pathogen Informatics"/>
        </authorList>
    </citation>
    <scope>NUCLEOTIDE SEQUENCE [LARGE SCALE GENOMIC DNA]</scope>
</reference>
<protein>
    <submittedName>
        <fullName evidence="6">C-type lectin domain-containing protein</fullName>
    </submittedName>
</protein>
<evidence type="ECO:0000313" key="6">
    <source>
        <dbReference type="WBParaSite" id="EVEC_0001043201-mRNA-1"/>
    </source>
</evidence>
<dbReference type="InterPro" id="IPR001304">
    <property type="entry name" value="C-type_lectin-like"/>
</dbReference>
<dbReference type="Pfam" id="PF00059">
    <property type="entry name" value="Lectin_C"/>
    <property type="match status" value="1"/>
</dbReference>
<feature type="chain" id="PRO_5043122962" evidence="2">
    <location>
        <begin position="21"/>
        <end position="203"/>
    </location>
</feature>
<dbReference type="PROSITE" id="PS50041">
    <property type="entry name" value="C_TYPE_LECTIN_2"/>
    <property type="match status" value="1"/>
</dbReference>
<dbReference type="SUPFAM" id="SSF56436">
    <property type="entry name" value="C-type lectin-like"/>
    <property type="match status" value="1"/>
</dbReference>
<gene>
    <name evidence="4" type="ORF">EVEC_LOCUS9777</name>
</gene>
<dbReference type="InterPro" id="IPR050976">
    <property type="entry name" value="Snaclec"/>
</dbReference>
<dbReference type="CDD" id="cd00037">
    <property type="entry name" value="CLECT"/>
    <property type="match status" value="1"/>
</dbReference>
<dbReference type="WBParaSite" id="EVEC_0001043201-mRNA-1">
    <property type="protein sequence ID" value="EVEC_0001043201-mRNA-1"/>
    <property type="gene ID" value="EVEC_0001043201"/>
</dbReference>
<evidence type="ECO:0000256" key="2">
    <source>
        <dbReference type="SAM" id="SignalP"/>
    </source>
</evidence>
<evidence type="ECO:0000259" key="3">
    <source>
        <dbReference type="PROSITE" id="PS50041"/>
    </source>
</evidence>
<dbReference type="SMART" id="SM00034">
    <property type="entry name" value="CLECT"/>
    <property type="match status" value="1"/>
</dbReference>
<feature type="domain" description="C-type lectin" evidence="3">
    <location>
        <begin position="26"/>
        <end position="143"/>
    </location>
</feature>
<sequence length="203" mass="22797">MSWKLNVVVYLLSLIGSTLSNLCDINNCYEIFPEDNIPGATVNEAMEFCAAGVGGFLASIHNAEVNSMIAKHLSENEENGSALIGIRYYPSEKKFFWLGDNSMVKYTNFDENFVTSAPTKGHCAVITAAGLWINIHCNNTRNYPALCAIPKRKRSEKPCTYLLAVGQEYRIEIQVIDAAFSENSYINLYRGWDPSEDYLVERQ</sequence>
<accession>A0A0N4VHY1</accession>
<keyword evidence="5" id="KW-1185">Reference proteome</keyword>
<organism evidence="6">
    <name type="scientific">Enterobius vermicularis</name>
    <name type="common">Human pinworm</name>
    <dbReference type="NCBI Taxonomy" id="51028"/>
    <lineage>
        <taxon>Eukaryota</taxon>
        <taxon>Metazoa</taxon>
        <taxon>Ecdysozoa</taxon>
        <taxon>Nematoda</taxon>
        <taxon>Chromadorea</taxon>
        <taxon>Rhabditida</taxon>
        <taxon>Spirurina</taxon>
        <taxon>Oxyuridomorpha</taxon>
        <taxon>Oxyuroidea</taxon>
        <taxon>Oxyuridae</taxon>
        <taxon>Enterobius</taxon>
    </lineage>
</organism>
<feature type="signal peptide" evidence="2">
    <location>
        <begin position="1"/>
        <end position="20"/>
    </location>
</feature>
<keyword evidence="1" id="KW-1015">Disulfide bond</keyword>